<evidence type="ECO:0000313" key="3">
    <source>
        <dbReference type="Proteomes" id="UP000183794"/>
    </source>
</evidence>
<gene>
    <name evidence="2" type="ORF">NVI5450_1653</name>
</gene>
<keyword evidence="1" id="KW-0812">Transmembrane</keyword>
<dbReference type="Proteomes" id="UP000183794">
    <property type="component" value="Unassembled WGS sequence"/>
</dbReference>
<sequence length="192" mass="23052">MQNKTISSEEKRALDMMLITMSLALILCIVGLFYTSVRIIDESNSEQFLKDEEVVLRKIVSTRLVKQFNHDYKKEKLYDTNTPIHYLYLTSEFSYEINFYTTFSDFFPEVDSMFDNYMYRTPRKILYQVIKSRVKNLENINMEELAYKYSFGGDNEKLLDKINFVIDRYKYHIENYESLNETTNNNKEENND</sequence>
<feature type="transmembrane region" description="Helical" evidence="1">
    <location>
        <begin position="12"/>
        <end position="34"/>
    </location>
</feature>
<evidence type="ECO:0000313" key="2">
    <source>
        <dbReference type="EMBL" id="SGY94985.1"/>
    </source>
</evidence>
<keyword evidence="1" id="KW-0472">Membrane</keyword>
<keyword evidence="1" id="KW-1133">Transmembrane helix</keyword>
<organism evidence="2 3">
    <name type="scientific">Moritella viscosa</name>
    <dbReference type="NCBI Taxonomy" id="80854"/>
    <lineage>
        <taxon>Bacteria</taxon>
        <taxon>Pseudomonadati</taxon>
        <taxon>Pseudomonadota</taxon>
        <taxon>Gammaproteobacteria</taxon>
        <taxon>Alteromonadales</taxon>
        <taxon>Moritellaceae</taxon>
        <taxon>Moritella</taxon>
    </lineage>
</organism>
<accession>A0A1K9ZI03</accession>
<evidence type="ECO:0000256" key="1">
    <source>
        <dbReference type="SAM" id="Phobius"/>
    </source>
</evidence>
<proteinExistence type="predicted"/>
<protein>
    <submittedName>
        <fullName evidence="2">Exopolyphosphatase-related protein</fullName>
    </submittedName>
</protein>
<dbReference type="EMBL" id="FPLD01000051">
    <property type="protein sequence ID" value="SGY94985.1"/>
    <property type="molecule type" value="Genomic_DNA"/>
</dbReference>
<name>A0A1K9ZI03_9GAMM</name>
<reference evidence="2 3" key="1">
    <citation type="submission" date="2016-11" db="EMBL/GenBank/DDBJ databases">
        <authorList>
            <person name="Jaros S."/>
            <person name="Januszkiewicz K."/>
            <person name="Wedrychowicz H."/>
        </authorList>
    </citation>
    <scope>NUCLEOTIDE SEQUENCE [LARGE SCALE GENOMIC DNA]</scope>
    <source>
        <strain evidence="2">NVI 5450</strain>
    </source>
</reference>
<dbReference type="RefSeq" id="WP_075518138.1">
    <property type="nucleotide sequence ID" value="NZ_FPLD01000051.1"/>
</dbReference>
<dbReference type="AlphaFoldDB" id="A0A1K9ZI03"/>